<name>A0A1J9R5W9_9EURO</name>
<reference evidence="1 2" key="1">
    <citation type="submission" date="2015-08" db="EMBL/GenBank/DDBJ databases">
        <title>Emmonsia species relationships and genome sequence.</title>
        <authorList>
            <person name="Cuomo C.A."/>
            <person name="Schwartz I.S."/>
            <person name="Kenyon C."/>
            <person name="De Hoog G.S."/>
            <person name="Govender N.P."/>
            <person name="Botha A."/>
            <person name="Moreno L."/>
            <person name="De Vries M."/>
            <person name="Munoz J.F."/>
            <person name="Stielow J.B."/>
        </authorList>
    </citation>
    <scope>NUCLEOTIDE SEQUENCE [LARGE SCALE GENOMIC DNA]</scope>
    <source>
        <strain evidence="1 2">EI222</strain>
    </source>
</reference>
<comment type="caution">
    <text evidence="1">The sequence shown here is derived from an EMBL/GenBank/DDBJ whole genome shotgun (WGS) entry which is preliminary data.</text>
</comment>
<keyword evidence="2" id="KW-1185">Reference proteome</keyword>
<gene>
    <name evidence="1" type="ORF">ACJ73_05621</name>
</gene>
<proteinExistence type="predicted"/>
<organism evidence="1 2">
    <name type="scientific">Blastomyces percursus</name>
    <dbReference type="NCBI Taxonomy" id="1658174"/>
    <lineage>
        <taxon>Eukaryota</taxon>
        <taxon>Fungi</taxon>
        <taxon>Dikarya</taxon>
        <taxon>Ascomycota</taxon>
        <taxon>Pezizomycotina</taxon>
        <taxon>Eurotiomycetes</taxon>
        <taxon>Eurotiomycetidae</taxon>
        <taxon>Onygenales</taxon>
        <taxon>Ajellomycetaceae</taxon>
        <taxon>Blastomyces</taxon>
    </lineage>
</organism>
<evidence type="ECO:0000313" key="2">
    <source>
        <dbReference type="Proteomes" id="UP000242791"/>
    </source>
</evidence>
<dbReference type="AlphaFoldDB" id="A0A1J9R5W9"/>
<protein>
    <submittedName>
        <fullName evidence="1">Uncharacterized protein</fullName>
    </submittedName>
</protein>
<evidence type="ECO:0000313" key="1">
    <source>
        <dbReference type="EMBL" id="OJD23029.1"/>
    </source>
</evidence>
<dbReference type="Proteomes" id="UP000242791">
    <property type="component" value="Unassembled WGS sequence"/>
</dbReference>
<dbReference type="VEuPathDB" id="FungiDB:ACJ73_05621"/>
<sequence>MEQSGTPVVDAVQYAWGERKPSPTDALADADSWVAKASKEKGKPENYVRASSIANPTHSFSLPIRRTVLSNKPPRTRTIASIIAISPGPNSNLVFESPSHFPVF</sequence>
<dbReference type="EMBL" id="LGTZ01000895">
    <property type="protein sequence ID" value="OJD23029.1"/>
    <property type="molecule type" value="Genomic_DNA"/>
</dbReference>
<accession>A0A1J9R5W9</accession>